<gene>
    <name evidence="2" type="ORF">DWY69_20685</name>
</gene>
<dbReference type="OrthoDB" id="7845843at2"/>
<dbReference type="Gene3D" id="3.30.420.10">
    <property type="entry name" value="Ribonuclease H-like superfamily/Ribonuclease H"/>
    <property type="match status" value="1"/>
</dbReference>
<dbReference type="PROSITE" id="PS50879">
    <property type="entry name" value="RNASE_H_1"/>
    <property type="match status" value="1"/>
</dbReference>
<feature type="domain" description="RNase H type-1" evidence="1">
    <location>
        <begin position="1"/>
        <end position="150"/>
    </location>
</feature>
<organism evidence="2 3">
    <name type="scientific">Eisenbergiella massiliensis</name>
    <dbReference type="NCBI Taxonomy" id="1720294"/>
    <lineage>
        <taxon>Bacteria</taxon>
        <taxon>Bacillati</taxon>
        <taxon>Bacillota</taxon>
        <taxon>Clostridia</taxon>
        <taxon>Lachnospirales</taxon>
        <taxon>Lachnospiraceae</taxon>
        <taxon>Eisenbergiella</taxon>
    </lineage>
</organism>
<dbReference type="InterPro" id="IPR012337">
    <property type="entry name" value="RNaseH-like_sf"/>
</dbReference>
<evidence type="ECO:0000313" key="2">
    <source>
        <dbReference type="EMBL" id="RGE68056.1"/>
    </source>
</evidence>
<name>A0A3E3ILW4_9FIRM</name>
<dbReference type="AlphaFoldDB" id="A0A3E3ILW4"/>
<dbReference type="InterPro" id="IPR036397">
    <property type="entry name" value="RNaseH_sf"/>
</dbReference>
<protein>
    <recommendedName>
        <fullName evidence="1">RNase H type-1 domain-containing protein</fullName>
    </recommendedName>
</protein>
<comment type="caution">
    <text evidence="2">The sequence shown here is derived from an EMBL/GenBank/DDBJ whole genome shotgun (WGS) entry which is preliminary data.</text>
</comment>
<dbReference type="Pfam" id="PF00075">
    <property type="entry name" value="RNase_H"/>
    <property type="match status" value="1"/>
</dbReference>
<dbReference type="GO" id="GO:0004523">
    <property type="term" value="F:RNA-DNA hybrid ribonuclease activity"/>
    <property type="evidence" value="ECO:0007669"/>
    <property type="project" value="InterPro"/>
</dbReference>
<evidence type="ECO:0000313" key="3">
    <source>
        <dbReference type="Proteomes" id="UP000261166"/>
    </source>
</evidence>
<evidence type="ECO:0000259" key="1">
    <source>
        <dbReference type="PROSITE" id="PS50879"/>
    </source>
</evidence>
<proteinExistence type="predicted"/>
<sequence length="150" mass="17661">MENVNIYIETTAKGPREQMGAYLYIVEWIKEQRIPETVGGFCFQAGTENKMVLGALLRALGRIEEPASIRIFTHCGHVVNSLRNHWPVQWHKNGWLNAKGKPLKNAEMWEKVLQAIEPHIYTVTEQSHSYQEWMRYELDRRIKERRKNVV</sequence>
<accession>A0A3E3ILW4</accession>
<dbReference type="EMBL" id="QVLU01000021">
    <property type="protein sequence ID" value="RGE68056.1"/>
    <property type="molecule type" value="Genomic_DNA"/>
</dbReference>
<reference evidence="2 3" key="1">
    <citation type="submission" date="2018-08" db="EMBL/GenBank/DDBJ databases">
        <title>A genome reference for cultivated species of the human gut microbiota.</title>
        <authorList>
            <person name="Zou Y."/>
            <person name="Xue W."/>
            <person name="Luo G."/>
        </authorList>
    </citation>
    <scope>NUCLEOTIDE SEQUENCE [LARGE SCALE GENOMIC DNA]</scope>
    <source>
        <strain evidence="2 3">AF26-4BH</strain>
    </source>
</reference>
<dbReference type="SUPFAM" id="SSF53098">
    <property type="entry name" value="Ribonuclease H-like"/>
    <property type="match status" value="1"/>
</dbReference>
<dbReference type="Proteomes" id="UP000261166">
    <property type="component" value="Unassembled WGS sequence"/>
</dbReference>
<dbReference type="InterPro" id="IPR002156">
    <property type="entry name" value="RNaseH_domain"/>
</dbReference>
<dbReference type="RefSeq" id="WP_117531285.1">
    <property type="nucleotide sequence ID" value="NZ_JBKXRP010000034.1"/>
</dbReference>
<dbReference type="GO" id="GO:0003676">
    <property type="term" value="F:nucleic acid binding"/>
    <property type="evidence" value="ECO:0007669"/>
    <property type="project" value="InterPro"/>
</dbReference>